<feature type="region of interest" description="Disordered" evidence="1">
    <location>
        <begin position="206"/>
        <end position="225"/>
    </location>
</feature>
<reference evidence="3 4" key="1">
    <citation type="journal article" date="2022" name="Microorganisms">
        <title>Genome Sequence and Characterization of a Xanthorhodopsin-Containing, Aerobic Anoxygenic Phototrophic Rhodobacter Species, Isolated from Mesophilic Conditions at Yellowstone National Park.</title>
        <authorList>
            <person name="Kyndt J.A."/>
            <person name="Robertson S."/>
            <person name="Shoffstall I.B."/>
            <person name="Ramaley R.F."/>
            <person name="Meyer T.E."/>
        </authorList>
    </citation>
    <scope>NUCLEOTIDE SEQUENCE [LARGE SCALE GENOMIC DNA]</scope>
    <source>
        <strain evidence="3 4">M37P</strain>
    </source>
</reference>
<feature type="domain" description="Endonuclease/exonuclease/phosphatase" evidence="2">
    <location>
        <begin position="12"/>
        <end position="224"/>
    </location>
</feature>
<evidence type="ECO:0000259" key="2">
    <source>
        <dbReference type="Pfam" id="PF03372"/>
    </source>
</evidence>
<evidence type="ECO:0000256" key="1">
    <source>
        <dbReference type="SAM" id="MobiDB-lite"/>
    </source>
</evidence>
<dbReference type="Pfam" id="PF03372">
    <property type="entry name" value="Exo_endo_phos"/>
    <property type="match status" value="1"/>
</dbReference>
<dbReference type="InterPro" id="IPR036691">
    <property type="entry name" value="Endo/exonu/phosph_ase_sf"/>
</dbReference>
<dbReference type="EMBL" id="JAANHS010000006">
    <property type="protein sequence ID" value="NHB77022.1"/>
    <property type="molecule type" value="Genomic_DNA"/>
</dbReference>
<sequence length="234" mass="25480">MTVESKPSLRLASWNIHKAVGTDRRRDADRVLAGIAALQADVVALQEADFRLGDRPSALPRDRIAEVTGLDPLPIGRNAVSLGWHGNALLARPGIRLCGLDHLDLPGHEPRGAVIVDLDTPLPLRVVAVHLGLLRAARRRQLDAIKAALQRHPARPTVILGDFNEHSRSVGLGRIAQPFAILPTGPTFPARRPFLPLDRIAHSHDLDLTPLDPPSAPGPQPSDHLPLLAELRWR</sequence>
<name>A0ABX0G831_9RHOB</name>
<dbReference type="Gene3D" id="3.60.10.10">
    <property type="entry name" value="Endonuclease/exonuclease/phosphatase"/>
    <property type="match status" value="1"/>
</dbReference>
<dbReference type="InterPro" id="IPR051916">
    <property type="entry name" value="GPI-anchor_lipid_remodeler"/>
</dbReference>
<dbReference type="RefSeq" id="WP_166403048.1">
    <property type="nucleotide sequence ID" value="NZ_JAANHS010000006.1"/>
</dbReference>
<evidence type="ECO:0000313" key="4">
    <source>
        <dbReference type="Proteomes" id="UP001515660"/>
    </source>
</evidence>
<gene>
    <name evidence="3" type="ORF">G8O29_09750</name>
</gene>
<dbReference type="InterPro" id="IPR005135">
    <property type="entry name" value="Endo/exonuclease/phosphatase"/>
</dbReference>
<keyword evidence="3" id="KW-0378">Hydrolase</keyword>
<comment type="caution">
    <text evidence="3">The sequence shown here is derived from an EMBL/GenBank/DDBJ whole genome shotgun (WGS) entry which is preliminary data.</text>
</comment>
<feature type="compositionally biased region" description="Pro residues" evidence="1">
    <location>
        <begin position="211"/>
        <end position="220"/>
    </location>
</feature>
<dbReference type="PANTHER" id="PTHR14859:SF15">
    <property type="entry name" value="ENDONUCLEASE_EXONUCLEASE_PHOSPHATASE DOMAIN-CONTAINING PROTEIN"/>
    <property type="match status" value="1"/>
</dbReference>
<keyword evidence="4" id="KW-1185">Reference proteome</keyword>
<evidence type="ECO:0000313" key="3">
    <source>
        <dbReference type="EMBL" id="NHB77022.1"/>
    </source>
</evidence>
<protein>
    <submittedName>
        <fullName evidence="3">Metal-dependent hydrolase</fullName>
    </submittedName>
</protein>
<dbReference type="PANTHER" id="PTHR14859">
    <property type="entry name" value="CALCOFLUOR WHITE HYPERSENSITIVE PROTEIN PRECURSOR"/>
    <property type="match status" value="1"/>
</dbReference>
<dbReference type="GO" id="GO:0016787">
    <property type="term" value="F:hydrolase activity"/>
    <property type="evidence" value="ECO:0007669"/>
    <property type="project" value="UniProtKB-KW"/>
</dbReference>
<organism evidence="3 4">
    <name type="scientific">Rhodobacter calidifons</name>
    <dbReference type="NCBI Taxonomy" id="2715277"/>
    <lineage>
        <taxon>Bacteria</taxon>
        <taxon>Pseudomonadati</taxon>
        <taxon>Pseudomonadota</taxon>
        <taxon>Alphaproteobacteria</taxon>
        <taxon>Rhodobacterales</taxon>
        <taxon>Rhodobacter group</taxon>
        <taxon>Rhodobacter</taxon>
    </lineage>
</organism>
<dbReference type="SUPFAM" id="SSF56219">
    <property type="entry name" value="DNase I-like"/>
    <property type="match status" value="1"/>
</dbReference>
<dbReference type="Proteomes" id="UP001515660">
    <property type="component" value="Unassembled WGS sequence"/>
</dbReference>
<proteinExistence type="predicted"/>
<accession>A0ABX0G831</accession>